<keyword evidence="2" id="KW-1185">Reference proteome</keyword>
<dbReference type="Proteomes" id="UP000095282">
    <property type="component" value="Unplaced"/>
</dbReference>
<sequence length="171" mass="19912">MESEKSYQRLEWITDVLTAAIQKVSAGDEQAIEKIEKRCASLEVSAGEMCTQAEPKKRQRQESDTPQCVSKSTLRKEYNQNRAKTFNRIIGKDSKQCEIPIERLQKFFEGTTEQTNVPKEVLEKMGSRLPKREKLDWMEMEFSEQEIKDALKKTKNMAPGVDGLRYHHLKW</sequence>
<feature type="compositionally biased region" description="Basic and acidic residues" evidence="1">
    <location>
        <begin position="54"/>
        <end position="63"/>
    </location>
</feature>
<organism evidence="2 3">
    <name type="scientific">Caenorhabditis tropicalis</name>
    <dbReference type="NCBI Taxonomy" id="1561998"/>
    <lineage>
        <taxon>Eukaryota</taxon>
        <taxon>Metazoa</taxon>
        <taxon>Ecdysozoa</taxon>
        <taxon>Nematoda</taxon>
        <taxon>Chromadorea</taxon>
        <taxon>Rhabditida</taxon>
        <taxon>Rhabditina</taxon>
        <taxon>Rhabditomorpha</taxon>
        <taxon>Rhabditoidea</taxon>
        <taxon>Rhabditidae</taxon>
        <taxon>Peloderinae</taxon>
        <taxon>Caenorhabditis</taxon>
    </lineage>
</organism>
<protein>
    <submittedName>
        <fullName evidence="3">Reverse transcriptase domain-containing protein</fullName>
    </submittedName>
</protein>
<accession>A0A1I7UFD4</accession>
<proteinExistence type="predicted"/>
<name>A0A1I7UFD4_9PELO</name>
<reference evidence="3" key="1">
    <citation type="submission" date="2016-11" db="UniProtKB">
        <authorList>
            <consortium name="WormBaseParasite"/>
        </authorList>
    </citation>
    <scope>IDENTIFICATION</scope>
</reference>
<dbReference type="WBParaSite" id="Csp11.Scaffold629.g8762.t1">
    <property type="protein sequence ID" value="Csp11.Scaffold629.g8762.t1"/>
    <property type="gene ID" value="Csp11.Scaffold629.g8762"/>
</dbReference>
<evidence type="ECO:0000313" key="2">
    <source>
        <dbReference type="Proteomes" id="UP000095282"/>
    </source>
</evidence>
<evidence type="ECO:0000313" key="3">
    <source>
        <dbReference type="WBParaSite" id="Csp11.Scaffold629.g8762.t1"/>
    </source>
</evidence>
<evidence type="ECO:0000256" key="1">
    <source>
        <dbReference type="SAM" id="MobiDB-lite"/>
    </source>
</evidence>
<dbReference type="STRING" id="1561998.A0A1I7UFD4"/>
<dbReference type="eggNOG" id="KOG1075">
    <property type="taxonomic scope" value="Eukaryota"/>
</dbReference>
<dbReference type="AlphaFoldDB" id="A0A1I7UFD4"/>
<feature type="region of interest" description="Disordered" evidence="1">
    <location>
        <begin position="49"/>
        <end position="74"/>
    </location>
</feature>